<dbReference type="PROSITE" id="PS50885">
    <property type="entry name" value="HAMP"/>
    <property type="match status" value="1"/>
</dbReference>
<evidence type="ECO:0000313" key="12">
    <source>
        <dbReference type="Proteomes" id="UP000316213"/>
    </source>
</evidence>
<dbReference type="PANTHER" id="PTHR32089">
    <property type="entry name" value="METHYL-ACCEPTING CHEMOTAXIS PROTEIN MCPB"/>
    <property type="match status" value="1"/>
</dbReference>
<evidence type="ECO:0000256" key="2">
    <source>
        <dbReference type="ARBA" id="ARBA00022519"/>
    </source>
</evidence>
<dbReference type="PROSITE" id="PS50192">
    <property type="entry name" value="T_SNARE"/>
    <property type="match status" value="1"/>
</dbReference>
<dbReference type="PROSITE" id="PS50111">
    <property type="entry name" value="CHEMOTAXIS_TRANSDUC_2"/>
    <property type="match status" value="1"/>
</dbReference>
<evidence type="ECO:0000256" key="7">
    <source>
        <dbReference type="SAM" id="SignalP"/>
    </source>
</evidence>
<evidence type="ECO:0000256" key="4">
    <source>
        <dbReference type="ARBA" id="ARBA00029447"/>
    </source>
</evidence>
<dbReference type="GO" id="GO:0006935">
    <property type="term" value="P:chemotaxis"/>
    <property type="evidence" value="ECO:0007669"/>
    <property type="project" value="InterPro"/>
</dbReference>
<feature type="chain" id="PRO_5022790203" evidence="7">
    <location>
        <begin position="24"/>
        <end position="649"/>
    </location>
</feature>
<dbReference type="GO" id="GO:0005886">
    <property type="term" value="C:plasma membrane"/>
    <property type="evidence" value="ECO:0007669"/>
    <property type="project" value="UniProtKB-SubCell"/>
</dbReference>
<sequence length="649" mass="69970" precursor="true">MKNTFRGQIALACLLMGSLPAIAIGLVAWSATDDLEKVTVGSYQAQATQIAEKIDRNLFERYGDVQAFGKNAIVQERSHWYENSDTNPIVQAMNEYVQIYDIYSLTLLVDLEGRLIAVNSVDQDGNPIESDRMFDQNFANATWFRDCLDGKFYASDDGRFTGTVVEHLYADEHVQKVYGNDGLSLGFTAPVLDPSGNVIAVWKNVANFSLVEEIFIASYRHLKESGLTTAELTLLDEAGNILIDYDPMERQTEAIVRDLNLIGKRNLVADGVAAASAVIRGESGVSLSELHSRKLVTQCAGYAPLKGALGFPGMKWNVLVRVDRAEALASVATLKRSLGIFLLIGFALVGIASFLYARVLVRPFDRAIESIEEISNGNFSTRMPAKGVNEVVRLATGFNRFADRMQQVIDQATVQSSSVAATATQVAESMNTMAHSTNDVSATVRSMATSIEQMSASISEVSVSASKSAEIAQHAASLTLASNEKVEELGGAASEIGRVIQVIEEIAEMTNLLALNATIEAARAGDAGKGFAVVANEVKALARQTSEATDDIRARIEAIQNATGQTVESLHQIGEVIQEVNTVAQSIASAVEEQSVVTREFGDQIKQTAASAETVAKGVSESATSGEDIRNCITQIDRLLKLESQHLAV</sequence>
<dbReference type="AlphaFoldDB" id="A0A5C6ABQ9"/>
<evidence type="ECO:0000256" key="5">
    <source>
        <dbReference type="PROSITE-ProRule" id="PRU00284"/>
    </source>
</evidence>
<evidence type="ECO:0000259" key="10">
    <source>
        <dbReference type="PROSITE" id="PS50885"/>
    </source>
</evidence>
<keyword evidence="6" id="KW-0472">Membrane</keyword>
<comment type="subcellular location">
    <subcellularLocation>
        <location evidence="1">Cell inner membrane</location>
        <topology evidence="1">Multi-pass membrane protein</topology>
    </subcellularLocation>
</comment>
<comment type="similarity">
    <text evidence="4">Belongs to the methyl-accepting chemotaxis (MCP) protein family.</text>
</comment>
<dbReference type="EMBL" id="SJPM01000004">
    <property type="protein sequence ID" value="TWT97472.1"/>
    <property type="molecule type" value="Genomic_DNA"/>
</dbReference>
<dbReference type="Gene3D" id="6.10.340.10">
    <property type="match status" value="1"/>
</dbReference>
<keyword evidence="7" id="KW-0732">Signal</keyword>
<keyword evidence="6" id="KW-1133">Transmembrane helix</keyword>
<keyword evidence="2" id="KW-0997">Cell inner membrane</keyword>
<comment type="caution">
    <text evidence="11">The sequence shown here is derived from an EMBL/GenBank/DDBJ whole genome shotgun (WGS) entry which is preliminary data.</text>
</comment>
<evidence type="ECO:0000259" key="9">
    <source>
        <dbReference type="PROSITE" id="PS50192"/>
    </source>
</evidence>
<dbReference type="OrthoDB" id="9772755at2"/>
<keyword evidence="12" id="KW-1185">Reference proteome</keyword>
<dbReference type="PANTHER" id="PTHR32089:SF112">
    <property type="entry name" value="LYSOZYME-LIKE PROTEIN-RELATED"/>
    <property type="match status" value="1"/>
</dbReference>
<feature type="transmembrane region" description="Helical" evidence="6">
    <location>
        <begin position="338"/>
        <end position="357"/>
    </location>
</feature>
<evidence type="ECO:0000313" key="11">
    <source>
        <dbReference type="EMBL" id="TWT97472.1"/>
    </source>
</evidence>
<keyword evidence="2" id="KW-1003">Cell membrane</keyword>
<organism evidence="11 12">
    <name type="scientific">Neorhodopirellula pilleata</name>
    <dbReference type="NCBI Taxonomy" id="2714738"/>
    <lineage>
        <taxon>Bacteria</taxon>
        <taxon>Pseudomonadati</taxon>
        <taxon>Planctomycetota</taxon>
        <taxon>Planctomycetia</taxon>
        <taxon>Pirellulales</taxon>
        <taxon>Pirellulaceae</taxon>
        <taxon>Neorhodopirellula</taxon>
    </lineage>
</organism>
<dbReference type="PRINTS" id="PR00260">
    <property type="entry name" value="CHEMTRNSDUCR"/>
</dbReference>
<dbReference type="SMART" id="SM00304">
    <property type="entry name" value="HAMP"/>
    <property type="match status" value="2"/>
</dbReference>
<evidence type="ECO:0000256" key="6">
    <source>
        <dbReference type="SAM" id="Phobius"/>
    </source>
</evidence>
<dbReference type="InterPro" id="IPR003660">
    <property type="entry name" value="HAMP_dom"/>
</dbReference>
<protein>
    <submittedName>
        <fullName evidence="11">Methyl-accepting chemotaxis protein PctB</fullName>
    </submittedName>
</protein>
<feature type="domain" description="Methyl-accepting transducer" evidence="8">
    <location>
        <begin position="415"/>
        <end position="630"/>
    </location>
</feature>
<dbReference type="InterPro" id="IPR004089">
    <property type="entry name" value="MCPsignal_dom"/>
</dbReference>
<gene>
    <name evidence="11" type="primary">pctB_1</name>
    <name evidence="11" type="ORF">Pla100_26260</name>
</gene>
<keyword evidence="6" id="KW-0812">Transmembrane</keyword>
<feature type="signal peptide" evidence="7">
    <location>
        <begin position="1"/>
        <end position="23"/>
    </location>
</feature>
<dbReference type="GO" id="GO:0004888">
    <property type="term" value="F:transmembrane signaling receptor activity"/>
    <property type="evidence" value="ECO:0007669"/>
    <property type="project" value="InterPro"/>
</dbReference>
<reference evidence="11 12" key="1">
    <citation type="submission" date="2019-02" db="EMBL/GenBank/DDBJ databases">
        <title>Deep-cultivation of Planctomycetes and their phenomic and genomic characterization uncovers novel biology.</title>
        <authorList>
            <person name="Wiegand S."/>
            <person name="Jogler M."/>
            <person name="Boedeker C."/>
            <person name="Pinto D."/>
            <person name="Vollmers J."/>
            <person name="Rivas-Marin E."/>
            <person name="Kohn T."/>
            <person name="Peeters S.H."/>
            <person name="Heuer A."/>
            <person name="Rast P."/>
            <person name="Oberbeckmann S."/>
            <person name="Bunk B."/>
            <person name="Jeske O."/>
            <person name="Meyerdierks A."/>
            <person name="Storesund J.E."/>
            <person name="Kallscheuer N."/>
            <person name="Luecker S."/>
            <person name="Lage O.M."/>
            <person name="Pohl T."/>
            <person name="Merkel B.J."/>
            <person name="Hornburger P."/>
            <person name="Mueller R.-W."/>
            <person name="Bruemmer F."/>
            <person name="Labrenz M."/>
            <person name="Spormann A.M."/>
            <person name="Op Den Camp H."/>
            <person name="Overmann J."/>
            <person name="Amann R."/>
            <person name="Jetten M.S.M."/>
            <person name="Mascher T."/>
            <person name="Medema M.H."/>
            <person name="Devos D.P."/>
            <person name="Kaster A.-K."/>
            <person name="Ovreas L."/>
            <person name="Rohde M."/>
            <person name="Galperin M.Y."/>
            <person name="Jogler C."/>
        </authorList>
    </citation>
    <scope>NUCLEOTIDE SEQUENCE [LARGE SCALE GENOMIC DNA]</scope>
    <source>
        <strain evidence="11 12">Pla100</strain>
    </source>
</reference>
<evidence type="ECO:0000256" key="1">
    <source>
        <dbReference type="ARBA" id="ARBA00004429"/>
    </source>
</evidence>
<evidence type="ECO:0000259" key="8">
    <source>
        <dbReference type="PROSITE" id="PS50111"/>
    </source>
</evidence>
<feature type="domain" description="HAMP" evidence="10">
    <location>
        <begin position="358"/>
        <end position="410"/>
    </location>
</feature>
<dbReference type="Proteomes" id="UP000316213">
    <property type="component" value="Unassembled WGS sequence"/>
</dbReference>
<dbReference type="SUPFAM" id="SSF58104">
    <property type="entry name" value="Methyl-accepting chemotaxis protein (MCP) signaling domain"/>
    <property type="match status" value="1"/>
</dbReference>
<dbReference type="GO" id="GO:0007165">
    <property type="term" value="P:signal transduction"/>
    <property type="evidence" value="ECO:0007669"/>
    <property type="project" value="UniProtKB-KW"/>
</dbReference>
<evidence type="ECO:0000256" key="3">
    <source>
        <dbReference type="ARBA" id="ARBA00023224"/>
    </source>
</evidence>
<dbReference type="SMART" id="SM00283">
    <property type="entry name" value="MA"/>
    <property type="match status" value="1"/>
</dbReference>
<dbReference type="InterPro" id="IPR004090">
    <property type="entry name" value="Chemotax_Me-accpt_rcpt"/>
</dbReference>
<dbReference type="Pfam" id="PF00015">
    <property type="entry name" value="MCPsignal"/>
    <property type="match status" value="1"/>
</dbReference>
<dbReference type="CDD" id="cd06225">
    <property type="entry name" value="HAMP"/>
    <property type="match status" value="1"/>
</dbReference>
<accession>A0A5C6ABQ9</accession>
<dbReference type="RefSeq" id="WP_146578047.1">
    <property type="nucleotide sequence ID" value="NZ_SJPM01000004.1"/>
</dbReference>
<proteinExistence type="inferred from homology"/>
<dbReference type="InterPro" id="IPR000727">
    <property type="entry name" value="T_SNARE_dom"/>
</dbReference>
<feature type="domain" description="T-SNARE coiled-coil homology" evidence="9">
    <location>
        <begin position="560"/>
        <end position="622"/>
    </location>
</feature>
<dbReference type="Pfam" id="PF00672">
    <property type="entry name" value="HAMP"/>
    <property type="match status" value="1"/>
</dbReference>
<name>A0A5C6ABQ9_9BACT</name>
<keyword evidence="3 5" id="KW-0807">Transducer</keyword>
<dbReference type="Gene3D" id="1.10.287.950">
    <property type="entry name" value="Methyl-accepting chemotaxis protein"/>
    <property type="match status" value="1"/>
</dbReference>